<organism evidence="3 4">
    <name type="scientific">Rhodohalobacter sulfatireducens</name>
    <dbReference type="NCBI Taxonomy" id="2911366"/>
    <lineage>
        <taxon>Bacteria</taxon>
        <taxon>Pseudomonadati</taxon>
        <taxon>Balneolota</taxon>
        <taxon>Balneolia</taxon>
        <taxon>Balneolales</taxon>
        <taxon>Balneolaceae</taxon>
        <taxon>Rhodohalobacter</taxon>
    </lineage>
</organism>
<dbReference type="PROSITE" id="PS51704">
    <property type="entry name" value="GP_PDE"/>
    <property type="match status" value="1"/>
</dbReference>
<evidence type="ECO:0000259" key="2">
    <source>
        <dbReference type="PROSITE" id="PS51704"/>
    </source>
</evidence>
<dbReference type="SUPFAM" id="SSF51695">
    <property type="entry name" value="PLC-like phosphodiesterases"/>
    <property type="match status" value="1"/>
</dbReference>
<dbReference type="PANTHER" id="PTHR46211">
    <property type="entry name" value="GLYCEROPHOSPHORYL DIESTER PHOSPHODIESTERASE"/>
    <property type="match status" value="1"/>
</dbReference>
<evidence type="ECO:0000313" key="4">
    <source>
        <dbReference type="Proteomes" id="UP001165366"/>
    </source>
</evidence>
<dbReference type="InterPro" id="IPR030395">
    <property type="entry name" value="GP_PDE_dom"/>
</dbReference>
<name>A0ABS9KBN1_9BACT</name>
<dbReference type="InterPro" id="IPR017946">
    <property type="entry name" value="PLC-like_Pdiesterase_TIM-brl"/>
</dbReference>
<dbReference type="EMBL" id="JAKLWS010000006">
    <property type="protein sequence ID" value="MCG2588243.1"/>
    <property type="molecule type" value="Genomic_DNA"/>
</dbReference>
<feature type="signal peptide" evidence="1">
    <location>
        <begin position="1"/>
        <end position="18"/>
    </location>
</feature>
<dbReference type="Gene3D" id="3.20.20.190">
    <property type="entry name" value="Phosphatidylinositol (PI) phosphodiesterase"/>
    <property type="match status" value="1"/>
</dbReference>
<reference evidence="3" key="1">
    <citation type="submission" date="2022-01" db="EMBL/GenBank/DDBJ databases">
        <authorList>
            <person name="Wang Y."/>
        </authorList>
    </citation>
    <scope>NUCLEOTIDE SEQUENCE</scope>
    <source>
        <strain evidence="3">WB101</strain>
    </source>
</reference>
<dbReference type="PANTHER" id="PTHR46211:SF14">
    <property type="entry name" value="GLYCEROPHOSPHODIESTER PHOSPHODIESTERASE"/>
    <property type="match status" value="1"/>
</dbReference>
<dbReference type="Pfam" id="PF03009">
    <property type="entry name" value="GDPD"/>
    <property type="match status" value="1"/>
</dbReference>
<proteinExistence type="predicted"/>
<keyword evidence="1" id="KW-0732">Signal</keyword>
<dbReference type="PROSITE" id="PS51257">
    <property type="entry name" value="PROKAR_LIPOPROTEIN"/>
    <property type="match status" value="1"/>
</dbReference>
<dbReference type="Proteomes" id="UP001165366">
    <property type="component" value="Unassembled WGS sequence"/>
</dbReference>
<sequence>MRLLLTLFISFTFMSCSSNNTPQTFDLQGHRGARGLMPENTIPAFLKAVDLGVDTIELDMVVTKDERILVSHEPWFNHEISTKPDGSPVTEEEEMDLNIYEMTYQETQQFDVGKKGHPSFPNQERMEAKKPLLSEVIRTVENYTDEQGLPDVKYNIETKSEPMRYGVYYPQPEKFARLLNNLLMKMDEEFGILDRVIIQSFDPATLVEFYRLNPDISKAILVANRQTIQHYVNQLGFVPDIWSPNYELVTSRMIAEAHSMDMKVIPWTVNTTEEMNDLVEMGVDGIITDYPDSAAVIHRPN</sequence>
<gene>
    <name evidence="3" type="ORF">L6773_06670</name>
</gene>
<keyword evidence="4" id="KW-1185">Reference proteome</keyword>
<evidence type="ECO:0000256" key="1">
    <source>
        <dbReference type="SAM" id="SignalP"/>
    </source>
</evidence>
<accession>A0ABS9KBN1</accession>
<comment type="caution">
    <text evidence="3">The sequence shown here is derived from an EMBL/GenBank/DDBJ whole genome shotgun (WGS) entry which is preliminary data.</text>
</comment>
<protein>
    <recommendedName>
        <fullName evidence="2">GP-PDE domain-containing protein</fullName>
    </recommendedName>
</protein>
<feature type="chain" id="PRO_5046899540" description="GP-PDE domain-containing protein" evidence="1">
    <location>
        <begin position="19"/>
        <end position="301"/>
    </location>
</feature>
<reference evidence="3" key="2">
    <citation type="submission" date="2024-05" db="EMBL/GenBank/DDBJ databases">
        <title>Rhodohalobacter halophilus gen. nov., sp. nov., a moderately halophilic member of the family Balneolaceae.</title>
        <authorList>
            <person name="Xia J."/>
        </authorList>
    </citation>
    <scope>NUCLEOTIDE SEQUENCE</scope>
    <source>
        <strain evidence="3">WB101</strain>
    </source>
</reference>
<feature type="domain" description="GP-PDE" evidence="2">
    <location>
        <begin position="25"/>
        <end position="298"/>
    </location>
</feature>
<evidence type="ECO:0000313" key="3">
    <source>
        <dbReference type="EMBL" id="MCG2588243.1"/>
    </source>
</evidence>
<dbReference type="RefSeq" id="WP_237853086.1">
    <property type="nucleotide sequence ID" value="NZ_JAKLWS010000006.1"/>
</dbReference>